<protein>
    <submittedName>
        <fullName evidence="1">Uncharacterized protein</fullName>
    </submittedName>
</protein>
<accession>A0AAD5IBU7</accession>
<dbReference type="AlphaFoldDB" id="A0AAD5IBU7"/>
<name>A0AAD5IBU7_ACENE</name>
<comment type="caution">
    <text evidence="1">The sequence shown here is derived from an EMBL/GenBank/DDBJ whole genome shotgun (WGS) entry which is preliminary data.</text>
</comment>
<reference evidence="1" key="1">
    <citation type="journal article" date="2022" name="Plant J.">
        <title>Strategies of tolerance reflected in two North American maple genomes.</title>
        <authorList>
            <person name="McEvoy S.L."/>
            <person name="Sezen U.U."/>
            <person name="Trouern-Trend A."/>
            <person name="McMahon S.M."/>
            <person name="Schaberg P.G."/>
            <person name="Yang J."/>
            <person name="Wegrzyn J.L."/>
            <person name="Swenson N.G."/>
        </authorList>
    </citation>
    <scope>NUCLEOTIDE SEQUENCE</scope>
    <source>
        <strain evidence="1">91603</strain>
    </source>
</reference>
<dbReference type="Proteomes" id="UP001064489">
    <property type="component" value="Chromosome 12"/>
</dbReference>
<dbReference type="EMBL" id="JAJSOW010000107">
    <property type="protein sequence ID" value="KAI9157721.1"/>
    <property type="molecule type" value="Genomic_DNA"/>
</dbReference>
<organism evidence="1 2">
    <name type="scientific">Acer negundo</name>
    <name type="common">Box elder</name>
    <dbReference type="NCBI Taxonomy" id="4023"/>
    <lineage>
        <taxon>Eukaryota</taxon>
        <taxon>Viridiplantae</taxon>
        <taxon>Streptophyta</taxon>
        <taxon>Embryophyta</taxon>
        <taxon>Tracheophyta</taxon>
        <taxon>Spermatophyta</taxon>
        <taxon>Magnoliopsida</taxon>
        <taxon>eudicotyledons</taxon>
        <taxon>Gunneridae</taxon>
        <taxon>Pentapetalae</taxon>
        <taxon>rosids</taxon>
        <taxon>malvids</taxon>
        <taxon>Sapindales</taxon>
        <taxon>Sapindaceae</taxon>
        <taxon>Hippocastanoideae</taxon>
        <taxon>Acereae</taxon>
        <taxon>Acer</taxon>
    </lineage>
</organism>
<keyword evidence="2" id="KW-1185">Reference proteome</keyword>
<evidence type="ECO:0000313" key="2">
    <source>
        <dbReference type="Proteomes" id="UP001064489"/>
    </source>
</evidence>
<reference evidence="1" key="2">
    <citation type="submission" date="2023-02" db="EMBL/GenBank/DDBJ databases">
        <authorList>
            <person name="Swenson N.G."/>
            <person name="Wegrzyn J.L."/>
            <person name="Mcevoy S.L."/>
        </authorList>
    </citation>
    <scope>NUCLEOTIDE SEQUENCE</scope>
    <source>
        <strain evidence="1">91603</strain>
        <tissue evidence="1">Leaf</tissue>
    </source>
</reference>
<gene>
    <name evidence="1" type="ORF">LWI28_026903</name>
</gene>
<evidence type="ECO:0000313" key="1">
    <source>
        <dbReference type="EMBL" id="KAI9157721.1"/>
    </source>
</evidence>
<proteinExistence type="predicted"/>
<sequence>MVNKKDFGFEFALDQGLDLILYSVNCQLSHFNLESPSSVLGEVKRWVPEKSSHRKVCLRQQLVLMEFRILVVIEKSSGPISSNLIIEEWLWGVVIQEELRRLMSMGSLLLISLRLEAGLLPSSFLEMKWQREWPISAFL</sequence>